<dbReference type="GO" id="GO:0005886">
    <property type="term" value="C:plasma membrane"/>
    <property type="evidence" value="ECO:0007669"/>
    <property type="project" value="TreeGrafter"/>
</dbReference>
<keyword evidence="5" id="KW-0418">Kinase</keyword>
<dbReference type="GO" id="GO:0000155">
    <property type="term" value="F:phosphorelay sensor kinase activity"/>
    <property type="evidence" value="ECO:0007669"/>
    <property type="project" value="InterPro"/>
</dbReference>
<evidence type="ECO:0000256" key="4">
    <source>
        <dbReference type="ARBA" id="ARBA00022679"/>
    </source>
</evidence>
<dbReference type="InterPro" id="IPR003661">
    <property type="entry name" value="HisK_dim/P_dom"/>
</dbReference>
<dbReference type="AlphaFoldDB" id="A0AAN6KCS4"/>
<dbReference type="PROSITE" id="PS50109">
    <property type="entry name" value="HIS_KIN"/>
    <property type="match status" value="1"/>
</dbReference>
<dbReference type="InterPro" id="IPR004358">
    <property type="entry name" value="Sig_transdc_His_kin-like_C"/>
</dbReference>
<dbReference type="GO" id="GO:0009927">
    <property type="term" value="F:histidine phosphotransfer kinase activity"/>
    <property type="evidence" value="ECO:0007669"/>
    <property type="project" value="TreeGrafter"/>
</dbReference>
<evidence type="ECO:0000259" key="8">
    <source>
        <dbReference type="PROSITE" id="PS50109"/>
    </source>
</evidence>
<dbReference type="CDD" id="cd16922">
    <property type="entry name" value="HATPase_EvgS-ArcB-TorS-like"/>
    <property type="match status" value="1"/>
</dbReference>
<feature type="region of interest" description="Disordered" evidence="7">
    <location>
        <begin position="15"/>
        <end position="40"/>
    </location>
</feature>
<dbReference type="PROSITE" id="PS50110">
    <property type="entry name" value="RESPONSE_REGULATORY"/>
    <property type="match status" value="1"/>
</dbReference>
<dbReference type="Pfam" id="PF00512">
    <property type="entry name" value="HisKA"/>
    <property type="match status" value="1"/>
</dbReference>
<organism evidence="10 11">
    <name type="scientific">Friedmanniomyces endolithicus</name>
    <dbReference type="NCBI Taxonomy" id="329885"/>
    <lineage>
        <taxon>Eukaryota</taxon>
        <taxon>Fungi</taxon>
        <taxon>Dikarya</taxon>
        <taxon>Ascomycota</taxon>
        <taxon>Pezizomycotina</taxon>
        <taxon>Dothideomycetes</taxon>
        <taxon>Dothideomycetidae</taxon>
        <taxon>Mycosphaerellales</taxon>
        <taxon>Teratosphaeriaceae</taxon>
        <taxon>Friedmanniomyces</taxon>
    </lineage>
</organism>
<dbReference type="EMBL" id="JAUJLE010000150">
    <property type="protein sequence ID" value="KAK0974885.1"/>
    <property type="molecule type" value="Genomic_DNA"/>
</dbReference>
<dbReference type="SUPFAM" id="SSF55874">
    <property type="entry name" value="ATPase domain of HSP90 chaperone/DNA topoisomerase II/histidine kinase"/>
    <property type="match status" value="1"/>
</dbReference>
<keyword evidence="11" id="KW-1185">Reference proteome</keyword>
<dbReference type="InterPro" id="IPR036097">
    <property type="entry name" value="HisK_dim/P_sf"/>
</dbReference>
<sequence length="972" mass="107526">MIISVLHQRSVWCPDDGRRKWTLSGPQSEGGVSGTPASETDVISNAGALHAVYKDGGPEIVDGSRWTPEGKRNDVMNTLHQGPDQEQDQDQVQDQNLDQGHDHEPTSLSGNLPSGRHGWRDSVLGQPKGWSLVLQSYARTLSSFAYPAGIFWGEELVLLHNNAWIGAGGKALQGQSQRGYVGADTFRALSSALHGGQQKMISSRDLLRSGAESQAERFTVLISPLFADDGPEAKAVGLLAQMFPKHDDDAEEGCKDRATPGITKAKIDHLAKDGEVDRVPLDEHPFFHRFAEMLPSGLAILDHKAHAVFVNQHFYTLTTHKGDHHSFTSWPQSIHPDDYPRVMAAYQEAFDSGKQLRTEFRSLGDDNPWRLLLLMPLGDDDLQHVSLREFGGFICSLVDITSEKRAEISERKAAQAAEARRGQQERFIDMISHEIRNPLSAVMHSTEDIEDAISNEEHIEVHAIREAVETINLCLQHQRNIVDDVLSYSKLDASMLSLVPRACRPTETLANTLKMFQPEFRKQRLEFEFKIDHTYVENNIDWVMADTSRVGQILINLISNAIKFTARASGKKRITVMVGVSLVRPTSYPPNLVFFTSDEALHMDHTNAKEWGHGEIVYIMVAVKDTGIGISGDAQKRLFERFRQATPKTSDTYGGSGLGLNISRKLCHLHGGEVGVSSKEGSGSTFGFFFRAKRADNPGSYLGRSEQHAIDEEKLEDLIQAQGYIADKASENVPESIKSPSTEDTVAAPPDRSPQKDDRYAETIYMARQVEDSEPDSYTHPGPSSVTEQSQSDEPALQNRSEVSEMPTRPGMVHSDSQGRPNVADADKKSAKCHVLLVEDNIINQRIVHRKLTAKGFEVTTANNGREAVDAVIEASQHSSGEKRTAFDIILMDQEMPVLDGNAATRELRKLADKGEVERIPVLGVTANVRAAQQDEMVNAGMDDVISKPYKVDDLIRKIDEVTSKSGESSKT</sequence>
<feature type="modified residue" description="4-aspartylphosphate" evidence="6">
    <location>
        <position position="893"/>
    </location>
</feature>
<evidence type="ECO:0000256" key="5">
    <source>
        <dbReference type="ARBA" id="ARBA00022777"/>
    </source>
</evidence>
<dbReference type="Gene3D" id="1.10.287.130">
    <property type="match status" value="1"/>
</dbReference>
<dbReference type="CDD" id="cd17546">
    <property type="entry name" value="REC_hyHK_CKI1_RcsC-like"/>
    <property type="match status" value="1"/>
</dbReference>
<dbReference type="EC" id="2.7.13.3" evidence="2"/>
<dbReference type="Proteomes" id="UP001175353">
    <property type="component" value="Unassembled WGS sequence"/>
</dbReference>
<dbReference type="SUPFAM" id="SSF52172">
    <property type="entry name" value="CheY-like"/>
    <property type="match status" value="1"/>
</dbReference>
<dbReference type="PRINTS" id="PR00344">
    <property type="entry name" value="BCTRLSENSOR"/>
</dbReference>
<comment type="catalytic activity">
    <reaction evidence="1">
        <text>ATP + protein L-histidine = ADP + protein N-phospho-L-histidine.</text>
        <dbReference type="EC" id="2.7.13.3"/>
    </reaction>
</comment>
<comment type="caution">
    <text evidence="10">The sequence shown here is derived from an EMBL/GenBank/DDBJ whole genome shotgun (WGS) entry which is preliminary data.</text>
</comment>
<dbReference type="SUPFAM" id="SSF47384">
    <property type="entry name" value="Homodimeric domain of signal transducing histidine kinase"/>
    <property type="match status" value="1"/>
</dbReference>
<dbReference type="SMART" id="SM00448">
    <property type="entry name" value="REC"/>
    <property type="match status" value="1"/>
</dbReference>
<dbReference type="SMART" id="SM00388">
    <property type="entry name" value="HisKA"/>
    <property type="match status" value="1"/>
</dbReference>
<dbReference type="Gene3D" id="3.30.450.20">
    <property type="entry name" value="PAS domain"/>
    <property type="match status" value="1"/>
</dbReference>
<keyword evidence="4" id="KW-0808">Transferase</keyword>
<evidence type="ECO:0000256" key="1">
    <source>
        <dbReference type="ARBA" id="ARBA00000085"/>
    </source>
</evidence>
<dbReference type="InterPro" id="IPR013655">
    <property type="entry name" value="PAS_fold_3"/>
</dbReference>
<dbReference type="InterPro" id="IPR001789">
    <property type="entry name" value="Sig_transdc_resp-reg_receiver"/>
</dbReference>
<protein>
    <recommendedName>
        <fullName evidence="2">histidine kinase</fullName>
        <ecNumber evidence="2">2.7.13.3</ecNumber>
    </recommendedName>
</protein>
<feature type="region of interest" description="Disordered" evidence="7">
    <location>
        <begin position="55"/>
        <end position="120"/>
    </location>
</feature>
<dbReference type="Gene3D" id="3.30.565.10">
    <property type="entry name" value="Histidine kinase-like ATPase, C-terminal domain"/>
    <property type="match status" value="1"/>
</dbReference>
<dbReference type="Pfam" id="PF00072">
    <property type="entry name" value="Response_reg"/>
    <property type="match status" value="1"/>
</dbReference>
<dbReference type="Pfam" id="PF08447">
    <property type="entry name" value="PAS_3"/>
    <property type="match status" value="1"/>
</dbReference>
<name>A0AAN6KCS4_9PEZI</name>
<feature type="compositionally biased region" description="Polar residues" evidence="7">
    <location>
        <begin position="782"/>
        <end position="801"/>
    </location>
</feature>
<dbReference type="PANTHER" id="PTHR43047:SF66">
    <property type="entry name" value="HISKA"/>
    <property type="match status" value="1"/>
</dbReference>
<feature type="domain" description="Histidine kinase" evidence="8">
    <location>
        <begin position="430"/>
        <end position="694"/>
    </location>
</feature>
<gene>
    <name evidence="10" type="ORF">LTR91_014223</name>
</gene>
<dbReference type="PANTHER" id="PTHR43047">
    <property type="entry name" value="TWO-COMPONENT HISTIDINE PROTEIN KINASE"/>
    <property type="match status" value="1"/>
</dbReference>
<evidence type="ECO:0000256" key="7">
    <source>
        <dbReference type="SAM" id="MobiDB-lite"/>
    </source>
</evidence>
<evidence type="ECO:0000313" key="11">
    <source>
        <dbReference type="Proteomes" id="UP001175353"/>
    </source>
</evidence>
<accession>A0AAN6KCS4</accession>
<dbReference type="InterPro" id="IPR011006">
    <property type="entry name" value="CheY-like_superfamily"/>
</dbReference>
<dbReference type="SUPFAM" id="SSF55785">
    <property type="entry name" value="PYP-like sensor domain (PAS domain)"/>
    <property type="match status" value="1"/>
</dbReference>
<dbReference type="Pfam" id="PF02518">
    <property type="entry name" value="HATPase_c"/>
    <property type="match status" value="1"/>
</dbReference>
<feature type="region of interest" description="Disordered" evidence="7">
    <location>
        <begin position="729"/>
        <end position="826"/>
    </location>
</feature>
<evidence type="ECO:0000259" key="9">
    <source>
        <dbReference type="PROSITE" id="PS50110"/>
    </source>
</evidence>
<reference evidence="10" key="1">
    <citation type="submission" date="2023-06" db="EMBL/GenBank/DDBJ databases">
        <title>Black Yeasts Isolated from many extreme environments.</title>
        <authorList>
            <person name="Coleine C."/>
            <person name="Stajich J.E."/>
            <person name="Selbmann L."/>
        </authorList>
    </citation>
    <scope>NUCLEOTIDE SEQUENCE</scope>
    <source>
        <strain evidence="10">CCFEE 5200</strain>
    </source>
</reference>
<evidence type="ECO:0000256" key="2">
    <source>
        <dbReference type="ARBA" id="ARBA00012438"/>
    </source>
</evidence>
<dbReference type="SMART" id="SM00387">
    <property type="entry name" value="HATPase_c"/>
    <property type="match status" value="1"/>
</dbReference>
<proteinExistence type="predicted"/>
<keyword evidence="3 6" id="KW-0597">Phosphoprotein</keyword>
<dbReference type="Gene3D" id="3.40.50.2300">
    <property type="match status" value="1"/>
</dbReference>
<dbReference type="InterPro" id="IPR035965">
    <property type="entry name" value="PAS-like_dom_sf"/>
</dbReference>
<evidence type="ECO:0000256" key="6">
    <source>
        <dbReference type="PROSITE-ProRule" id="PRU00169"/>
    </source>
</evidence>
<dbReference type="InterPro" id="IPR005467">
    <property type="entry name" value="His_kinase_dom"/>
</dbReference>
<dbReference type="CDD" id="cd00082">
    <property type="entry name" value="HisKA"/>
    <property type="match status" value="1"/>
</dbReference>
<evidence type="ECO:0000256" key="3">
    <source>
        <dbReference type="ARBA" id="ARBA00022553"/>
    </source>
</evidence>
<evidence type="ECO:0000313" key="10">
    <source>
        <dbReference type="EMBL" id="KAK0974885.1"/>
    </source>
</evidence>
<feature type="domain" description="Response regulatory" evidence="9">
    <location>
        <begin position="834"/>
        <end position="963"/>
    </location>
</feature>
<dbReference type="InterPro" id="IPR003594">
    <property type="entry name" value="HATPase_dom"/>
</dbReference>
<dbReference type="InterPro" id="IPR036890">
    <property type="entry name" value="HATPase_C_sf"/>
</dbReference>